<dbReference type="AlphaFoldDB" id="A0A9W7GLK3"/>
<dbReference type="OrthoDB" id="10500085at2759"/>
<evidence type="ECO:0000313" key="2">
    <source>
        <dbReference type="Proteomes" id="UP001165065"/>
    </source>
</evidence>
<organism evidence="1 2">
    <name type="scientific">Triparma columacea</name>
    <dbReference type="NCBI Taxonomy" id="722753"/>
    <lineage>
        <taxon>Eukaryota</taxon>
        <taxon>Sar</taxon>
        <taxon>Stramenopiles</taxon>
        <taxon>Ochrophyta</taxon>
        <taxon>Bolidophyceae</taxon>
        <taxon>Parmales</taxon>
        <taxon>Triparmaceae</taxon>
        <taxon>Triparma</taxon>
    </lineage>
</organism>
<protein>
    <submittedName>
        <fullName evidence="1">Uncharacterized protein</fullName>
    </submittedName>
</protein>
<comment type="caution">
    <text evidence="1">The sequence shown here is derived from an EMBL/GenBank/DDBJ whole genome shotgun (WGS) entry which is preliminary data.</text>
</comment>
<dbReference type="Proteomes" id="UP001165065">
    <property type="component" value="Unassembled WGS sequence"/>
</dbReference>
<dbReference type="EMBL" id="BRYA01000304">
    <property type="protein sequence ID" value="GMI46553.1"/>
    <property type="molecule type" value="Genomic_DNA"/>
</dbReference>
<name>A0A9W7GLK3_9STRA</name>
<gene>
    <name evidence="1" type="ORF">TrCOL_g13400</name>
</gene>
<reference evidence="2" key="1">
    <citation type="journal article" date="2023" name="Commun. Biol.">
        <title>Genome analysis of Parmales, the sister group of diatoms, reveals the evolutionary specialization of diatoms from phago-mixotrophs to photoautotrophs.</title>
        <authorList>
            <person name="Ban H."/>
            <person name="Sato S."/>
            <person name="Yoshikawa S."/>
            <person name="Yamada K."/>
            <person name="Nakamura Y."/>
            <person name="Ichinomiya M."/>
            <person name="Sato N."/>
            <person name="Blanc-Mathieu R."/>
            <person name="Endo H."/>
            <person name="Kuwata A."/>
            <person name="Ogata H."/>
        </authorList>
    </citation>
    <scope>NUCLEOTIDE SEQUENCE [LARGE SCALE GENOMIC DNA]</scope>
</reference>
<accession>A0A9W7GLK3</accession>
<proteinExistence type="predicted"/>
<keyword evidence="2" id="KW-1185">Reference proteome</keyword>
<evidence type="ECO:0000313" key="1">
    <source>
        <dbReference type="EMBL" id="GMI46553.1"/>
    </source>
</evidence>
<sequence length="426" mass="45078">MILGHVIGVGSCGGGKEDIIELAKGVRDVFKGDDVKVWTEGVIKTVEEQVGRARGMAKVGINGNYWRDAIKGGGGDTLGKFKEGFAGGTRRVGEAAGKGWKAASDMGGGGGGALLNDMSKGRRRMVAAAVVIGYLALLPKPPAEGRGGREVTWERKGGMKRHEVEKALSSWRSAAGGGEKAKGYAVKAAALTAAAGVAVCKVMEEGGEGGGIGWLKNKVWLYLLFHLWLNHGLEPSVYRGTAMSLMDAYTRYSGSGGGGVEGPGWDDCVNDGVTMRDVWVASGGRGRWVLPGVDLGIRAGEVTRIRTVGWEEVAREIRGQIEGWGRRERGVVEGRMVCLLWDGEGGGGGGDGEIGGQLKLKSPKDVERGLVRSLEPYYKNGSLEGVCVIAGREIEGRTREWLTGLGACVVEEGEDGVDFDAWRKET</sequence>